<evidence type="ECO:0000313" key="2">
    <source>
        <dbReference type="EMBL" id="ABF72263.1"/>
    </source>
</evidence>
<dbReference type="Proteomes" id="UP000181470">
    <property type="component" value="Segment"/>
</dbReference>
<dbReference type="Proteomes" id="UP000181580">
    <property type="component" value="Segment"/>
</dbReference>
<organism evidence="2 13">
    <name type="scientific">Gallid alphaherpesvirus 2</name>
    <dbReference type="NCBI Taxonomy" id="10390"/>
    <lineage>
        <taxon>Viruses</taxon>
        <taxon>Duplodnaviria</taxon>
        <taxon>Heunggongvirae</taxon>
        <taxon>Peploviricota</taxon>
        <taxon>Herviviricetes</taxon>
        <taxon>Herpesvirales</taxon>
        <taxon>Orthoherpesviridae</taxon>
        <taxon>Alphaherpesvirinae</taxon>
        <taxon>Mardivirus</taxon>
        <taxon>Mardivirus gallidalpha2</taxon>
    </lineage>
</organism>
<evidence type="ECO:0000313" key="6">
    <source>
        <dbReference type="EMBL" id="AFM74598.1"/>
    </source>
</evidence>
<dbReference type="EMBL" id="JQ806361">
    <property type="protein sequence ID" value="AFM74598.1"/>
    <property type="molecule type" value="Genomic_DNA"/>
</dbReference>
<dbReference type="EMBL" id="JQ806362">
    <property type="protein sequence ID" value="AFM74785.1"/>
    <property type="molecule type" value="Genomic_DNA"/>
</dbReference>
<dbReference type="PROSITE" id="PS00028">
    <property type="entry name" value="ZINC_FINGER_C2H2_1"/>
    <property type="match status" value="1"/>
</dbReference>
<dbReference type="EMBL" id="JQ820250">
    <property type="protein sequence ID" value="AFM75343.1"/>
    <property type="molecule type" value="Genomic_DNA"/>
</dbReference>
<dbReference type="EMBL" id="JQ836662">
    <property type="protein sequence ID" value="AFM75521.1"/>
    <property type="molecule type" value="Genomic_DNA"/>
</dbReference>
<accession>Q19BC4</accession>
<dbReference type="InterPro" id="IPR013087">
    <property type="entry name" value="Znf_C2H2_type"/>
</dbReference>
<dbReference type="EMBL" id="JQ314003">
    <property type="protein sequence ID" value="AEZ51683.1"/>
    <property type="molecule type" value="Genomic_DNA"/>
</dbReference>
<evidence type="ECO:0000313" key="9">
    <source>
        <dbReference type="Proteomes" id="UP000133397"/>
    </source>
</evidence>
<dbReference type="EMBL" id="EF523390">
    <property type="protein sequence ID" value="ABR13106.1"/>
    <property type="molecule type" value="Genomic_DNA"/>
</dbReference>
<sequence length="75" mass="9187">MEEIYRYQMHKVHMECPMGCMPQFITHTLLREHIPQFHGPWESNALCLPRKEKLLPIPRSFLCQFQIRRLVEMYQ</sequence>
<proteinExistence type="predicted"/>
<dbReference type="EMBL" id="MT797631">
    <property type="protein sequence ID" value="QOT14388.1"/>
    <property type="molecule type" value="Genomic_DNA"/>
</dbReference>
<dbReference type="Proteomes" id="UP000181598">
    <property type="component" value="Segment"/>
</dbReference>
<dbReference type="Proteomes" id="UP000180864">
    <property type="component" value="Segment"/>
</dbReference>
<dbReference type="EMBL" id="EU499381">
    <property type="protein sequence ID" value="ACF94931.1"/>
    <property type="molecule type" value="Genomic_DNA"/>
</dbReference>
<gene>
    <name evidence="2" type="ORF">MDV038.5</name>
</gene>
<reference evidence="7" key="7">
    <citation type="submission" date="2020-07" db="EMBL/GenBank/DDBJ databases">
        <title>Distinct polymorphisms in a single herpesvirus gene are capable of enhancing virulence and mediate vaccinal resistance.</title>
        <authorList>
            <person name="Conradie A.M."/>
            <person name="Bertzbach L.D."/>
            <person name="Trimpert J.D."/>
            <person name="Patria J.N."/>
            <person name="Murata S."/>
            <person name="Parcells M.S."/>
            <person name="Kaufer B.B."/>
        </authorList>
    </citation>
    <scope>NUCLEOTIDE SEQUENCE</scope>
</reference>
<dbReference type="Proteomes" id="UP000149312">
    <property type="component" value="Segment"/>
</dbReference>
<dbReference type="Proteomes" id="UP000133397">
    <property type="component" value="Segment"/>
</dbReference>
<dbReference type="EMBL" id="MT813453">
    <property type="protein sequence ID" value="QOT14571.1"/>
    <property type="molecule type" value="Genomic_DNA"/>
</dbReference>
<feature type="domain" description="C2H2-type" evidence="1">
    <location>
        <begin position="16"/>
        <end position="38"/>
    </location>
</feature>
<reference evidence="8" key="8">
    <citation type="submission" date="2020-07" db="EMBL/GenBank/DDBJ databases">
        <title>Distinct polymorphisms in a single herpesvirus gene are capable of enhancing virulence and mediate vaccinal resistance.</title>
        <authorList>
            <person name="Conradie A.M."/>
            <person name="Bertzbach L.D."/>
            <person name="Trimpert J."/>
            <person name="Patria J.N."/>
            <person name="Murata S."/>
            <person name="Parcells M.S."/>
            <person name="Kaufer B.B."/>
        </authorList>
    </citation>
    <scope>NUCLEOTIDE SEQUENCE</scope>
</reference>
<reference evidence="4 11" key="1">
    <citation type="journal article" date="2007" name="Arch. Virol.">
        <title>Sequence determination of variable regions within the genomes of gallid herpesvirus-2 pathotypes.</title>
        <authorList>
            <person name="Spatz S.J."/>
            <person name="Silva R.F."/>
        </authorList>
    </citation>
    <scope>NUCLEOTIDE SEQUENCE [LARGE SCALE GENOMIC DNA]</scope>
    <source>
        <strain evidence="4">CU-2</strain>
    </source>
</reference>
<name>Q19BC4_9ALPH</name>
<evidence type="ECO:0000313" key="5">
    <source>
        <dbReference type="EMBL" id="AEZ51683.1"/>
    </source>
</evidence>
<evidence type="ECO:0000313" key="8">
    <source>
        <dbReference type="EMBL" id="QOT14202.1"/>
    </source>
</evidence>
<dbReference type="EMBL" id="MT797630">
    <property type="protein sequence ID" value="QOT14202.1"/>
    <property type="molecule type" value="Genomic_DNA"/>
</dbReference>
<evidence type="ECO:0000313" key="10">
    <source>
        <dbReference type="Proteomes" id="UP000134084"/>
    </source>
</evidence>
<dbReference type="EMBL" id="MT797629">
    <property type="protein sequence ID" value="QOT14016.1"/>
    <property type="molecule type" value="Genomic_DNA"/>
</dbReference>
<reference evidence="4 11" key="4">
    <citation type="journal article" date="2008" name="Virus Genes">
        <title>Sequence determination of a mildly virulent strain (CU-2) of Gallid herpesvirus type 2 using 454 pyrosequencing.</title>
        <authorList>
            <person name="Spatz S.J."/>
            <person name="Rue C.A."/>
        </authorList>
    </citation>
    <scope>NUCLEOTIDE SEQUENCE [LARGE SCALE GENOMIC DNA]</scope>
    <source>
        <strain evidence="4">CU-2</strain>
    </source>
</reference>
<dbReference type="EMBL" id="JQ809692">
    <property type="protein sequence ID" value="AFM75162.1"/>
    <property type="molecule type" value="Genomic_DNA"/>
</dbReference>
<dbReference type="Proteomes" id="UP000143489">
    <property type="component" value="Segment"/>
</dbReference>
<reference evidence="2 13" key="2">
    <citation type="journal article" date="2007" name="J. Gen. Virol.">
        <title>Comparative full-length sequence analysis of oncogenic and vaccine (Rispens) strains of Marek's disease virus.</title>
        <authorList>
            <person name="Spatz S.J."/>
            <person name="Petherbridge L."/>
            <person name="Zhao Y."/>
            <person name="Nair V."/>
        </authorList>
    </citation>
    <scope>NUCLEOTIDE SEQUENCE [LARGE SCALE GENOMIC DNA]</scope>
    <source>
        <strain evidence="2">CVI988</strain>
    </source>
</reference>
<evidence type="ECO:0000313" key="3">
    <source>
        <dbReference type="EMBL" id="ABR13106.1"/>
    </source>
</evidence>
<reference evidence="10 14" key="6">
    <citation type="journal article" date="2012" name="Virus Genes">
        <title>Dynamic equilibrium of Marek's disease genomes during in vitro serial passage.</title>
        <authorList>
            <person name="Spatz S.J."/>
            <person name="Volkening J.D."/>
            <person name="Gimeno I.M."/>
            <person name="Heidari M."/>
            <person name="Witter R.L."/>
        </authorList>
    </citation>
    <scope>NUCLEOTIDE SEQUENCE [LARGE SCALE GENOMIC DNA]</scope>
    <source>
        <strain evidence="6">648a</strain>
    </source>
</reference>
<dbReference type="Proteomes" id="UP000134498">
    <property type="component" value="Genome"/>
</dbReference>
<evidence type="ECO:0000313" key="13">
    <source>
        <dbReference type="Proteomes" id="UP000149312"/>
    </source>
</evidence>
<reference evidence="5 9" key="5">
    <citation type="journal article" date="2012" name="Virus Genes">
        <title>Genome sequence determination and analysis of a Chinese virulent strain, LMS, of Gallid herpesvirus type 2.</title>
        <authorList>
            <person name="Cheng Y."/>
            <person name="Cong F."/>
            <person name="Zhang Y.P."/>
            <person name="Li Z.J."/>
            <person name="Xu N.N."/>
            <person name="Hou G.Y."/>
            <person name="Liu C.J."/>
        </authorList>
    </citation>
    <scope>NUCLEOTIDE SEQUENCE [LARGE SCALE GENOMIC DNA]</scope>
    <source>
        <strain evidence="5">LMS</strain>
    </source>
</reference>
<dbReference type="EMBL" id="DQ530348">
    <property type="protein sequence ID" value="ABF72263.1"/>
    <property type="molecule type" value="Genomic_DNA"/>
</dbReference>
<protein>
    <submittedName>
        <fullName evidence="3">C2H2 domain protein</fullName>
    </submittedName>
</protein>
<dbReference type="EMBL" id="JQ809691">
    <property type="protein sequence ID" value="AFM74975.1"/>
    <property type="molecule type" value="Genomic_DNA"/>
</dbReference>
<dbReference type="Proteomes" id="UP000180974">
    <property type="component" value="Segment"/>
</dbReference>
<evidence type="ECO:0000313" key="7">
    <source>
        <dbReference type="EMBL" id="QOT14016.1"/>
    </source>
</evidence>
<dbReference type="Proteomes" id="UP000134084">
    <property type="component" value="Segment"/>
</dbReference>
<evidence type="ECO:0000259" key="1">
    <source>
        <dbReference type="PROSITE" id="PS00028"/>
    </source>
</evidence>
<reference evidence="3 12" key="3">
    <citation type="journal article" date="2007" name="Virus Genes">
        <title>Comparative sequence analysis of a highly oncogenic but horizontal spread-defective clone of Marek's disease virus.</title>
        <authorList>
            <person name="Spatz S.J."/>
            <person name="Zhao Y."/>
            <person name="Petherbridge L."/>
            <person name="Smith L.P."/>
            <person name="Baigent S.J."/>
            <person name="Nair V."/>
        </authorList>
    </citation>
    <scope>NUCLEOTIDE SEQUENCE [LARGE SCALE GENOMIC DNA]</scope>
    <source>
        <strain evidence="3">RB-1B</strain>
    </source>
</reference>
<evidence type="ECO:0000313" key="11">
    <source>
        <dbReference type="Proteomes" id="UP000134498"/>
    </source>
</evidence>
<evidence type="ECO:0000313" key="4">
    <source>
        <dbReference type="EMBL" id="ACF94931.1"/>
    </source>
</evidence>
<evidence type="ECO:0000313" key="12">
    <source>
        <dbReference type="Proteomes" id="UP000143489"/>
    </source>
</evidence>
<evidence type="ECO:0000313" key="14">
    <source>
        <dbReference type="Proteomes" id="UP000180864"/>
    </source>
</evidence>